<dbReference type="KEGG" id="mng:MNEG_2838"/>
<dbReference type="OrthoDB" id="495795at2759"/>
<evidence type="ECO:0008006" key="4">
    <source>
        <dbReference type="Google" id="ProtNLM"/>
    </source>
</evidence>
<dbReference type="PANTHER" id="PTHR34276:SF1">
    <property type="entry name" value="MINI-RIBONUCLEASE 3"/>
    <property type="match status" value="1"/>
</dbReference>
<sequence length="164" mass="17604">MAMRGTTGVLQLTPLRSLYATPPCAPAACPRRAPQLYVRRAAYVPPKHHSRYLAAVRPHVSAEGQAAYHDWLMASGALAPHEAALLQWAGRKQHVRMRTRFSRAGAERTYRRATALEALVGYLHMTDPQRLQLLAAQMLESGAVAAPGDGNGSAAPPGSATTEG</sequence>
<dbReference type="Proteomes" id="UP000054498">
    <property type="component" value="Unassembled WGS sequence"/>
</dbReference>
<dbReference type="PANTHER" id="PTHR34276">
    <property type="entry name" value="MINI-RIBONUCLEASE 3"/>
    <property type="match status" value="1"/>
</dbReference>
<dbReference type="Gene3D" id="1.10.1520.10">
    <property type="entry name" value="Ribonuclease III domain"/>
    <property type="match status" value="1"/>
</dbReference>
<keyword evidence="3" id="KW-1185">Reference proteome</keyword>
<proteinExistence type="predicted"/>
<dbReference type="EMBL" id="KK100554">
    <property type="protein sequence ID" value="KIZ05127.1"/>
    <property type="molecule type" value="Genomic_DNA"/>
</dbReference>
<dbReference type="GO" id="GO:0004525">
    <property type="term" value="F:ribonuclease III activity"/>
    <property type="evidence" value="ECO:0007669"/>
    <property type="project" value="InterPro"/>
</dbReference>
<dbReference type="STRING" id="145388.A0A0D2MXN8"/>
<dbReference type="InterPro" id="IPR036389">
    <property type="entry name" value="RNase_III_sf"/>
</dbReference>
<dbReference type="GeneID" id="25735716"/>
<dbReference type="SUPFAM" id="SSF69065">
    <property type="entry name" value="RNase III domain-like"/>
    <property type="match status" value="1"/>
</dbReference>
<reference evidence="2 3" key="1">
    <citation type="journal article" date="2013" name="BMC Genomics">
        <title>Reconstruction of the lipid metabolism for the microalga Monoraphidium neglectum from its genome sequence reveals characteristics suitable for biofuel production.</title>
        <authorList>
            <person name="Bogen C."/>
            <person name="Al-Dilaimi A."/>
            <person name="Albersmeier A."/>
            <person name="Wichmann J."/>
            <person name="Grundmann M."/>
            <person name="Rupp O."/>
            <person name="Lauersen K.J."/>
            <person name="Blifernez-Klassen O."/>
            <person name="Kalinowski J."/>
            <person name="Goesmann A."/>
            <person name="Mussgnug J.H."/>
            <person name="Kruse O."/>
        </authorList>
    </citation>
    <scope>NUCLEOTIDE SEQUENCE [LARGE SCALE GENOMIC DNA]</scope>
    <source>
        <strain evidence="2 3">SAG 48.87</strain>
    </source>
</reference>
<evidence type="ECO:0000313" key="2">
    <source>
        <dbReference type="EMBL" id="KIZ05127.1"/>
    </source>
</evidence>
<dbReference type="RefSeq" id="XP_013904146.1">
    <property type="nucleotide sequence ID" value="XM_014048692.1"/>
</dbReference>
<evidence type="ECO:0000256" key="1">
    <source>
        <dbReference type="SAM" id="MobiDB-lite"/>
    </source>
</evidence>
<feature type="region of interest" description="Disordered" evidence="1">
    <location>
        <begin position="145"/>
        <end position="164"/>
    </location>
</feature>
<accession>A0A0D2MXN8</accession>
<protein>
    <recommendedName>
        <fullName evidence="4">RNase III domain-containing protein</fullName>
    </recommendedName>
</protein>
<organism evidence="2 3">
    <name type="scientific">Monoraphidium neglectum</name>
    <dbReference type="NCBI Taxonomy" id="145388"/>
    <lineage>
        <taxon>Eukaryota</taxon>
        <taxon>Viridiplantae</taxon>
        <taxon>Chlorophyta</taxon>
        <taxon>core chlorophytes</taxon>
        <taxon>Chlorophyceae</taxon>
        <taxon>CS clade</taxon>
        <taxon>Sphaeropleales</taxon>
        <taxon>Selenastraceae</taxon>
        <taxon>Monoraphidium</taxon>
    </lineage>
</organism>
<dbReference type="GO" id="GO:0006396">
    <property type="term" value="P:RNA processing"/>
    <property type="evidence" value="ECO:0007669"/>
    <property type="project" value="InterPro"/>
</dbReference>
<gene>
    <name evidence="2" type="ORF">MNEG_2838</name>
</gene>
<dbReference type="AlphaFoldDB" id="A0A0D2MXN8"/>
<evidence type="ECO:0000313" key="3">
    <source>
        <dbReference type="Proteomes" id="UP000054498"/>
    </source>
</evidence>
<name>A0A0D2MXN8_9CHLO</name>